<accession>A0A0A1UAQ2</accession>
<dbReference type="GO" id="GO:0003746">
    <property type="term" value="F:translation elongation factor activity"/>
    <property type="evidence" value="ECO:0007669"/>
    <property type="project" value="UniProtKB-KW"/>
</dbReference>
<keyword evidence="3" id="KW-0804">Transcription</keyword>
<dbReference type="OrthoDB" id="248751at2759"/>
<feature type="domain" description="Spt4/RpoE2 zinc finger" evidence="5">
    <location>
        <begin position="33"/>
        <end position="105"/>
    </location>
</feature>
<keyword evidence="4" id="KW-0539">Nucleus</keyword>
<dbReference type="InterPro" id="IPR029040">
    <property type="entry name" value="RPABC4/Spt4"/>
</dbReference>
<keyword evidence="7" id="KW-1185">Reference proteome</keyword>
<name>A0A0A1UAQ2_ENTIV</name>
<dbReference type="InterPro" id="IPR009287">
    <property type="entry name" value="Spt4"/>
</dbReference>
<dbReference type="KEGG" id="eiv:EIN_381250"/>
<evidence type="ECO:0000313" key="6">
    <source>
        <dbReference type="EMBL" id="ELP92158.1"/>
    </source>
</evidence>
<dbReference type="GO" id="GO:0140673">
    <property type="term" value="P:transcription elongation-coupled chromatin remodeling"/>
    <property type="evidence" value="ECO:0007669"/>
    <property type="project" value="InterPro"/>
</dbReference>
<dbReference type="Gene3D" id="3.30.40.210">
    <property type="match status" value="1"/>
</dbReference>
<evidence type="ECO:0000256" key="4">
    <source>
        <dbReference type="ARBA" id="ARBA00023242"/>
    </source>
</evidence>
<evidence type="ECO:0000256" key="3">
    <source>
        <dbReference type="ARBA" id="ARBA00023163"/>
    </source>
</evidence>
<dbReference type="OMA" id="FDGMIAV"/>
<evidence type="ECO:0000256" key="2">
    <source>
        <dbReference type="ARBA" id="ARBA00010464"/>
    </source>
</evidence>
<gene>
    <name evidence="6" type="ORF">EIN_381250</name>
</gene>
<evidence type="ECO:0000256" key="1">
    <source>
        <dbReference type="ARBA" id="ARBA00004123"/>
    </source>
</evidence>
<dbReference type="GO" id="GO:0008270">
    <property type="term" value="F:zinc ion binding"/>
    <property type="evidence" value="ECO:0007669"/>
    <property type="project" value="InterPro"/>
</dbReference>
<comment type="subcellular location">
    <subcellularLocation>
        <location evidence="1">Nucleus</location>
    </subcellularLocation>
</comment>
<keyword evidence="6" id="KW-0251">Elongation factor</keyword>
<comment type="similarity">
    <text evidence="2">Belongs to the SPT4 family.</text>
</comment>
<dbReference type="Pfam" id="PF06093">
    <property type="entry name" value="Spt4"/>
    <property type="match status" value="1"/>
</dbReference>
<dbReference type="GO" id="GO:0032044">
    <property type="term" value="C:DSIF complex"/>
    <property type="evidence" value="ECO:0007669"/>
    <property type="project" value="TreeGrafter"/>
</dbReference>
<dbReference type="InterPro" id="IPR022800">
    <property type="entry name" value="Spt4/RpoE2_Znf"/>
</dbReference>
<evidence type="ECO:0000313" key="7">
    <source>
        <dbReference type="Proteomes" id="UP000014680"/>
    </source>
</evidence>
<dbReference type="PANTHER" id="PTHR12882:SF1">
    <property type="entry name" value="TRANSCRIPTION ELONGATION FACTOR SPT4"/>
    <property type="match status" value="1"/>
</dbReference>
<evidence type="ECO:0000259" key="5">
    <source>
        <dbReference type="SMART" id="SM01389"/>
    </source>
</evidence>
<dbReference type="EMBL" id="KB206395">
    <property type="protein sequence ID" value="ELP92158.1"/>
    <property type="molecule type" value="Genomic_DNA"/>
</dbReference>
<dbReference type="SUPFAM" id="SSF63393">
    <property type="entry name" value="RNA polymerase subunits"/>
    <property type="match status" value="1"/>
</dbReference>
<dbReference type="GO" id="GO:0006355">
    <property type="term" value="P:regulation of DNA-templated transcription"/>
    <property type="evidence" value="ECO:0007669"/>
    <property type="project" value="InterPro"/>
</dbReference>
<dbReference type="GeneID" id="14891164"/>
<organism evidence="6 7">
    <name type="scientific">Entamoeba invadens IP1</name>
    <dbReference type="NCBI Taxonomy" id="370355"/>
    <lineage>
        <taxon>Eukaryota</taxon>
        <taxon>Amoebozoa</taxon>
        <taxon>Evosea</taxon>
        <taxon>Archamoebae</taxon>
        <taxon>Mastigamoebida</taxon>
        <taxon>Entamoebidae</taxon>
        <taxon>Entamoeba</taxon>
    </lineage>
</organism>
<dbReference type="GO" id="GO:0000993">
    <property type="term" value="F:RNA polymerase II complex binding"/>
    <property type="evidence" value="ECO:0007669"/>
    <property type="project" value="TreeGrafter"/>
</dbReference>
<dbReference type="AlphaFoldDB" id="A0A0A1UAQ2"/>
<protein>
    <submittedName>
        <fullName evidence="6">Transcription elongation factor SPT4, putative</fullName>
    </submittedName>
</protein>
<dbReference type="PANTHER" id="PTHR12882">
    <property type="entry name" value="SUPPRESSOR OF TY 4"/>
    <property type="match status" value="1"/>
</dbReference>
<keyword evidence="6" id="KW-0648">Protein biosynthesis</keyword>
<dbReference type="Proteomes" id="UP000014680">
    <property type="component" value="Unassembled WGS sequence"/>
</dbReference>
<dbReference type="VEuPathDB" id="AmoebaDB:EIN_381250"/>
<dbReference type="SMART" id="SM01389">
    <property type="entry name" value="Spt4"/>
    <property type="match status" value="1"/>
</dbReference>
<dbReference type="RefSeq" id="XP_004258929.1">
    <property type="nucleotide sequence ID" value="XM_004258881.1"/>
</dbReference>
<reference evidence="6 7" key="1">
    <citation type="submission" date="2012-10" db="EMBL/GenBank/DDBJ databases">
        <authorList>
            <person name="Zafar N."/>
            <person name="Inman J."/>
            <person name="Hall N."/>
            <person name="Lorenzi H."/>
            <person name="Caler E."/>
        </authorList>
    </citation>
    <scope>NUCLEOTIDE SEQUENCE [LARGE SCALE GENOMIC DNA]</scope>
    <source>
        <strain evidence="6 7">IP1</strain>
    </source>
</reference>
<dbReference type="InterPro" id="IPR038510">
    <property type="entry name" value="Spt4_sf"/>
</dbReference>
<proteinExistence type="inferred from homology"/>
<sequence length="128" mass="14716">MEPSPFDVNQELEEQERFRDAMDPIIPDNFDKLRCCKICGLIKSEGQFESHKCENCRRMMEYDKDFYSAKFSGMTALLRPDRSYISKVKGMREDYVVGLYATSCEGTVPPEIERLAAENGVQILCSSH</sequence>